<gene>
    <name evidence="1" type="ORF">S12H4_57481</name>
</gene>
<organism evidence="1">
    <name type="scientific">marine sediment metagenome</name>
    <dbReference type="NCBI Taxonomy" id="412755"/>
    <lineage>
        <taxon>unclassified sequences</taxon>
        <taxon>metagenomes</taxon>
        <taxon>ecological metagenomes</taxon>
    </lineage>
</organism>
<proteinExistence type="predicted"/>
<name>X1VRS7_9ZZZZ</name>
<dbReference type="AlphaFoldDB" id="X1VRS7"/>
<accession>X1VRS7</accession>
<sequence>MGEEFDGKRCIQCGGETFRLVNDDWMSRTFRFVEKGQLKMCDGCGAKYLVCQQCGSLFTRVHPALEAWEVNQKCGVCGYEDPEVKAWDGV</sequence>
<comment type="caution">
    <text evidence="1">The sequence shown here is derived from an EMBL/GenBank/DDBJ whole genome shotgun (WGS) entry which is preliminary data.</text>
</comment>
<protein>
    <submittedName>
        <fullName evidence="1">Uncharacterized protein</fullName>
    </submittedName>
</protein>
<evidence type="ECO:0000313" key="1">
    <source>
        <dbReference type="EMBL" id="GAJ23272.1"/>
    </source>
</evidence>
<dbReference type="EMBL" id="BARW01037186">
    <property type="protein sequence ID" value="GAJ23272.1"/>
    <property type="molecule type" value="Genomic_DNA"/>
</dbReference>
<feature type="non-terminal residue" evidence="1">
    <location>
        <position position="90"/>
    </location>
</feature>
<reference evidence="1" key="1">
    <citation type="journal article" date="2014" name="Front. Microbiol.">
        <title>High frequency of phylogenetically diverse reductive dehalogenase-homologous genes in deep subseafloor sedimentary metagenomes.</title>
        <authorList>
            <person name="Kawai M."/>
            <person name="Futagami T."/>
            <person name="Toyoda A."/>
            <person name="Takaki Y."/>
            <person name="Nishi S."/>
            <person name="Hori S."/>
            <person name="Arai W."/>
            <person name="Tsubouchi T."/>
            <person name="Morono Y."/>
            <person name="Uchiyama I."/>
            <person name="Ito T."/>
            <person name="Fujiyama A."/>
            <person name="Inagaki F."/>
            <person name="Takami H."/>
        </authorList>
    </citation>
    <scope>NUCLEOTIDE SEQUENCE</scope>
    <source>
        <strain evidence="1">Expedition CK06-06</strain>
    </source>
</reference>